<evidence type="ECO:0000313" key="2">
    <source>
        <dbReference type="EMBL" id="KAF7418309.1"/>
    </source>
</evidence>
<organism evidence="2 3">
    <name type="scientific">Vespula germanica</name>
    <name type="common">German yellow jacket</name>
    <name type="synonym">Paravespula germanica</name>
    <dbReference type="NCBI Taxonomy" id="30212"/>
    <lineage>
        <taxon>Eukaryota</taxon>
        <taxon>Metazoa</taxon>
        <taxon>Ecdysozoa</taxon>
        <taxon>Arthropoda</taxon>
        <taxon>Hexapoda</taxon>
        <taxon>Insecta</taxon>
        <taxon>Pterygota</taxon>
        <taxon>Neoptera</taxon>
        <taxon>Endopterygota</taxon>
        <taxon>Hymenoptera</taxon>
        <taxon>Apocrita</taxon>
        <taxon>Aculeata</taxon>
        <taxon>Vespoidea</taxon>
        <taxon>Vespidae</taxon>
        <taxon>Vespinae</taxon>
        <taxon>Vespula</taxon>
    </lineage>
</organism>
<comment type="caution">
    <text evidence="2">The sequence shown here is derived from an EMBL/GenBank/DDBJ whole genome shotgun (WGS) entry which is preliminary data.</text>
</comment>
<evidence type="ECO:0000256" key="1">
    <source>
        <dbReference type="SAM" id="MobiDB-lite"/>
    </source>
</evidence>
<sequence>MESQNQEIVASGSPAEVPNDPGKMFIGGLSWQTSPVHACHRIKNEDDQKYLSKPSYFLRMRLTTISNQVGHASSALDNLMIIRSLYFARASTI</sequence>
<evidence type="ECO:0000313" key="3">
    <source>
        <dbReference type="Proteomes" id="UP000617340"/>
    </source>
</evidence>
<protein>
    <submittedName>
        <fullName evidence="2">Uncharacterized protein</fullName>
    </submittedName>
</protein>
<keyword evidence="3" id="KW-1185">Reference proteome</keyword>
<name>A0A834U698_VESGE</name>
<dbReference type="EMBL" id="JACSDZ010000001">
    <property type="protein sequence ID" value="KAF7418309.1"/>
    <property type="molecule type" value="Genomic_DNA"/>
</dbReference>
<feature type="region of interest" description="Disordered" evidence="1">
    <location>
        <begin position="1"/>
        <end position="20"/>
    </location>
</feature>
<gene>
    <name evidence="2" type="ORF">HZH68_000962</name>
</gene>
<dbReference type="AlphaFoldDB" id="A0A834U698"/>
<reference evidence="2" key="1">
    <citation type="journal article" date="2020" name="G3 (Bethesda)">
        <title>High-Quality Assemblies for Three Invasive Social Wasps from the &lt;i&gt;Vespula&lt;/i&gt; Genus.</title>
        <authorList>
            <person name="Harrop T.W.R."/>
            <person name="Guhlin J."/>
            <person name="McLaughlin G.M."/>
            <person name="Permina E."/>
            <person name="Stockwell P."/>
            <person name="Gilligan J."/>
            <person name="Le Lec M.F."/>
            <person name="Gruber M.A.M."/>
            <person name="Quinn O."/>
            <person name="Lovegrove M."/>
            <person name="Duncan E.J."/>
            <person name="Remnant E.J."/>
            <person name="Van Eeckhoven J."/>
            <person name="Graham B."/>
            <person name="Knapp R.A."/>
            <person name="Langford K.W."/>
            <person name="Kronenberg Z."/>
            <person name="Press M.O."/>
            <person name="Eacker S.M."/>
            <person name="Wilson-Rankin E.E."/>
            <person name="Purcell J."/>
            <person name="Lester P.J."/>
            <person name="Dearden P.K."/>
        </authorList>
    </citation>
    <scope>NUCLEOTIDE SEQUENCE</scope>
    <source>
        <strain evidence="2">Linc-1</strain>
    </source>
</reference>
<dbReference type="Proteomes" id="UP000617340">
    <property type="component" value="Unassembled WGS sequence"/>
</dbReference>
<accession>A0A834U698</accession>
<proteinExistence type="predicted"/>